<evidence type="ECO:0000313" key="4">
    <source>
        <dbReference type="Proteomes" id="UP000193411"/>
    </source>
</evidence>
<dbReference type="Proteomes" id="UP000193411">
    <property type="component" value="Unassembled WGS sequence"/>
</dbReference>
<accession>A0A1Y2HQ76</accession>
<gene>
    <name evidence="3" type="ORF">BCR44DRAFT_90513</name>
</gene>
<dbReference type="EMBL" id="MCFL01000020">
    <property type="protein sequence ID" value="ORZ35843.1"/>
    <property type="molecule type" value="Genomic_DNA"/>
</dbReference>
<dbReference type="AlphaFoldDB" id="A0A1Y2HQ76"/>
<feature type="transmembrane region" description="Helical" evidence="2">
    <location>
        <begin position="288"/>
        <end position="311"/>
    </location>
</feature>
<comment type="caution">
    <text evidence="3">The sequence shown here is derived from an EMBL/GenBank/DDBJ whole genome shotgun (WGS) entry which is preliminary data.</text>
</comment>
<protein>
    <submittedName>
        <fullName evidence="3">Uncharacterized protein</fullName>
    </submittedName>
</protein>
<evidence type="ECO:0000256" key="2">
    <source>
        <dbReference type="SAM" id="Phobius"/>
    </source>
</evidence>
<keyword evidence="2" id="KW-1133">Transmembrane helix</keyword>
<evidence type="ECO:0000313" key="3">
    <source>
        <dbReference type="EMBL" id="ORZ35843.1"/>
    </source>
</evidence>
<name>A0A1Y2HQ76_9FUNG</name>
<keyword evidence="4" id="KW-1185">Reference proteome</keyword>
<keyword evidence="2" id="KW-0812">Transmembrane</keyword>
<organism evidence="3 4">
    <name type="scientific">Catenaria anguillulae PL171</name>
    <dbReference type="NCBI Taxonomy" id="765915"/>
    <lineage>
        <taxon>Eukaryota</taxon>
        <taxon>Fungi</taxon>
        <taxon>Fungi incertae sedis</taxon>
        <taxon>Blastocladiomycota</taxon>
        <taxon>Blastocladiomycetes</taxon>
        <taxon>Blastocladiales</taxon>
        <taxon>Catenariaceae</taxon>
        <taxon>Catenaria</taxon>
    </lineage>
</organism>
<reference evidence="3 4" key="1">
    <citation type="submission" date="2016-07" db="EMBL/GenBank/DDBJ databases">
        <title>Pervasive Adenine N6-methylation of Active Genes in Fungi.</title>
        <authorList>
            <consortium name="DOE Joint Genome Institute"/>
            <person name="Mondo S.J."/>
            <person name="Dannebaum R.O."/>
            <person name="Kuo R.C."/>
            <person name="Labutti K."/>
            <person name="Haridas S."/>
            <person name="Kuo A."/>
            <person name="Salamov A."/>
            <person name="Ahrendt S.R."/>
            <person name="Lipzen A."/>
            <person name="Sullivan W."/>
            <person name="Andreopoulos W.B."/>
            <person name="Clum A."/>
            <person name="Lindquist E."/>
            <person name="Daum C."/>
            <person name="Ramamoorthy G.K."/>
            <person name="Gryganskyi A."/>
            <person name="Culley D."/>
            <person name="Magnuson J.K."/>
            <person name="James T.Y."/>
            <person name="O'Malley M.A."/>
            <person name="Stajich J.E."/>
            <person name="Spatafora J.W."/>
            <person name="Visel A."/>
            <person name="Grigoriev I.V."/>
        </authorList>
    </citation>
    <scope>NUCLEOTIDE SEQUENCE [LARGE SCALE GENOMIC DNA]</scope>
    <source>
        <strain evidence="3 4">PL171</strain>
    </source>
</reference>
<keyword evidence="2" id="KW-0472">Membrane</keyword>
<evidence type="ECO:0000256" key="1">
    <source>
        <dbReference type="SAM" id="MobiDB-lite"/>
    </source>
</evidence>
<sequence length="387" mass="40562">MPALRSIDFGNVARNPNGKTLVGPAICDGPSLVSRIDFEVIHNNNQGWSSLLRGLRVFCSGGGEPIPINFLGQPTVQGYKLSQITGPLAPNGVRDMIVRSKTYIDMLGYAGTDAGGMGGDSWEQAKSDLAACSLKGVELYSIFWADGVRLFYDCSPPIAIPSRSNAEIAVAPAASPSPRDSPPSSPPVPSSSLPLPISTHHAPPPVTVSVIVPSPTPVTTTVVVGSGANATTIVTTMMVTPPPFTVTFLPSSAASTPIVITAGSAATTVITNLLPPQAVQQDEQASPFLLGSLAGLTLVLLATVLALAITWRRQWRRNTNKTSSDSIELSSRHALPSPMVEERVPPGVDPPSYLTVPIPRPASVEVDLEVPQIATTKCNKVQAWEGA</sequence>
<feature type="region of interest" description="Disordered" evidence="1">
    <location>
        <begin position="171"/>
        <end position="198"/>
    </location>
</feature>
<feature type="compositionally biased region" description="Pro residues" evidence="1">
    <location>
        <begin position="179"/>
        <end position="189"/>
    </location>
</feature>
<proteinExistence type="predicted"/>